<protein>
    <submittedName>
        <fullName evidence="7">Uncharacterized protein</fullName>
    </submittedName>
</protein>
<evidence type="ECO:0000313" key="8">
    <source>
        <dbReference type="Proteomes" id="UP000499080"/>
    </source>
</evidence>
<evidence type="ECO:0000256" key="5">
    <source>
        <dbReference type="ARBA" id="ARBA00023136"/>
    </source>
</evidence>
<keyword evidence="2" id="KW-1003">Cell membrane</keyword>
<gene>
    <name evidence="7" type="ORF">AVEN_212507_1</name>
</gene>
<comment type="subcellular location">
    <subcellularLocation>
        <location evidence="1">Cell membrane</location>
        <topology evidence="1">Multi-pass membrane protein</topology>
    </subcellularLocation>
</comment>
<name>A0A4Y2K8C2_ARAVE</name>
<keyword evidence="3 6" id="KW-0812">Transmembrane</keyword>
<dbReference type="GO" id="GO:0050909">
    <property type="term" value="P:sensory perception of taste"/>
    <property type="evidence" value="ECO:0007669"/>
    <property type="project" value="InterPro"/>
</dbReference>
<evidence type="ECO:0000256" key="3">
    <source>
        <dbReference type="ARBA" id="ARBA00022692"/>
    </source>
</evidence>
<evidence type="ECO:0000313" key="7">
    <source>
        <dbReference type="EMBL" id="GBM99003.1"/>
    </source>
</evidence>
<evidence type="ECO:0000256" key="6">
    <source>
        <dbReference type="SAM" id="Phobius"/>
    </source>
</evidence>
<proteinExistence type="predicted"/>
<dbReference type="EMBL" id="BGPR01004379">
    <property type="protein sequence ID" value="GBM99003.1"/>
    <property type="molecule type" value="Genomic_DNA"/>
</dbReference>
<dbReference type="OrthoDB" id="6433535at2759"/>
<accession>A0A4Y2K8C2</accession>
<reference evidence="7 8" key="1">
    <citation type="journal article" date="2019" name="Sci. Rep.">
        <title>Orb-weaving spider Araneus ventricosus genome elucidates the spidroin gene catalogue.</title>
        <authorList>
            <person name="Kono N."/>
            <person name="Nakamura H."/>
            <person name="Ohtoshi R."/>
            <person name="Moran D.A.P."/>
            <person name="Shinohara A."/>
            <person name="Yoshida Y."/>
            <person name="Fujiwara M."/>
            <person name="Mori M."/>
            <person name="Tomita M."/>
            <person name="Arakawa K."/>
        </authorList>
    </citation>
    <scope>NUCLEOTIDE SEQUENCE [LARGE SCALE GENOMIC DNA]</scope>
</reference>
<sequence>MREFDELFSFTALGTVVTIMIGLFWASYKFAFNLNMNGESIPLLSCSGVFCLSVVLFIMVPASSTNEIAKKTKSVLRSLSDDMPSPDKEKKFELKRCLMQDNNLTLWDIYVLNRSLIVASFGALLTYGILIATLGK</sequence>
<dbReference type="AlphaFoldDB" id="A0A4Y2K8C2"/>
<dbReference type="Pfam" id="PF08395">
    <property type="entry name" value="7tm_7"/>
    <property type="match status" value="1"/>
</dbReference>
<keyword evidence="4 6" id="KW-1133">Transmembrane helix</keyword>
<evidence type="ECO:0000256" key="1">
    <source>
        <dbReference type="ARBA" id="ARBA00004651"/>
    </source>
</evidence>
<comment type="caution">
    <text evidence="7">The sequence shown here is derived from an EMBL/GenBank/DDBJ whole genome shotgun (WGS) entry which is preliminary data.</text>
</comment>
<feature type="transmembrane region" description="Helical" evidence="6">
    <location>
        <begin position="40"/>
        <end position="62"/>
    </location>
</feature>
<dbReference type="GO" id="GO:0005886">
    <property type="term" value="C:plasma membrane"/>
    <property type="evidence" value="ECO:0007669"/>
    <property type="project" value="UniProtKB-SubCell"/>
</dbReference>
<dbReference type="Proteomes" id="UP000499080">
    <property type="component" value="Unassembled WGS sequence"/>
</dbReference>
<evidence type="ECO:0000256" key="4">
    <source>
        <dbReference type="ARBA" id="ARBA00022989"/>
    </source>
</evidence>
<dbReference type="InterPro" id="IPR013604">
    <property type="entry name" value="7TM_chemorcpt"/>
</dbReference>
<keyword evidence="8" id="KW-1185">Reference proteome</keyword>
<evidence type="ECO:0000256" key="2">
    <source>
        <dbReference type="ARBA" id="ARBA00022475"/>
    </source>
</evidence>
<organism evidence="7 8">
    <name type="scientific">Araneus ventricosus</name>
    <name type="common">Orbweaver spider</name>
    <name type="synonym">Epeira ventricosa</name>
    <dbReference type="NCBI Taxonomy" id="182803"/>
    <lineage>
        <taxon>Eukaryota</taxon>
        <taxon>Metazoa</taxon>
        <taxon>Ecdysozoa</taxon>
        <taxon>Arthropoda</taxon>
        <taxon>Chelicerata</taxon>
        <taxon>Arachnida</taxon>
        <taxon>Araneae</taxon>
        <taxon>Araneomorphae</taxon>
        <taxon>Entelegynae</taxon>
        <taxon>Araneoidea</taxon>
        <taxon>Araneidae</taxon>
        <taxon>Araneus</taxon>
    </lineage>
</organism>
<feature type="transmembrane region" description="Helical" evidence="6">
    <location>
        <begin position="116"/>
        <end position="135"/>
    </location>
</feature>
<feature type="transmembrane region" description="Helical" evidence="6">
    <location>
        <begin position="7"/>
        <end position="28"/>
    </location>
</feature>
<keyword evidence="5 6" id="KW-0472">Membrane</keyword>